<feature type="domain" description="DUF4397" evidence="2">
    <location>
        <begin position="41"/>
        <end position="153"/>
    </location>
</feature>
<reference evidence="4" key="1">
    <citation type="journal article" date="2019" name="Int. J. Syst. Evol. Microbiol.">
        <title>The Global Catalogue of Microorganisms (GCM) 10K type strain sequencing project: providing services to taxonomists for standard genome sequencing and annotation.</title>
        <authorList>
            <consortium name="The Broad Institute Genomics Platform"/>
            <consortium name="The Broad Institute Genome Sequencing Center for Infectious Disease"/>
            <person name="Wu L."/>
            <person name="Ma J."/>
        </authorList>
    </citation>
    <scope>NUCLEOTIDE SEQUENCE [LARGE SCALE GENOMIC DNA]</scope>
    <source>
        <strain evidence="4">JCM 17664</strain>
    </source>
</reference>
<dbReference type="Proteomes" id="UP001501207">
    <property type="component" value="Unassembled WGS sequence"/>
</dbReference>
<feature type="signal peptide" evidence="1">
    <location>
        <begin position="1"/>
        <end position="20"/>
    </location>
</feature>
<comment type="caution">
    <text evidence="3">The sequence shown here is derived from an EMBL/GenBank/DDBJ whole genome shotgun (WGS) entry which is preliminary data.</text>
</comment>
<accession>A0ABP8FP94</accession>
<evidence type="ECO:0000259" key="2">
    <source>
        <dbReference type="Pfam" id="PF14344"/>
    </source>
</evidence>
<dbReference type="Pfam" id="PF14344">
    <property type="entry name" value="DUF4397"/>
    <property type="match status" value="1"/>
</dbReference>
<keyword evidence="1" id="KW-0732">Signal</keyword>
<keyword evidence="4" id="KW-1185">Reference proteome</keyword>
<feature type="chain" id="PRO_5045235080" description="DUF4397 domain-containing protein" evidence="1">
    <location>
        <begin position="21"/>
        <end position="250"/>
    </location>
</feature>
<gene>
    <name evidence="3" type="ORF">GCM10023143_15140</name>
</gene>
<proteinExistence type="predicted"/>
<name>A0ABP8FP94_9BACT</name>
<dbReference type="EMBL" id="BAABFN010000002">
    <property type="protein sequence ID" value="GAA4308069.1"/>
    <property type="molecule type" value="Genomic_DNA"/>
</dbReference>
<evidence type="ECO:0000256" key="1">
    <source>
        <dbReference type="SAM" id="SignalP"/>
    </source>
</evidence>
<evidence type="ECO:0000313" key="3">
    <source>
        <dbReference type="EMBL" id="GAA4308069.1"/>
    </source>
</evidence>
<dbReference type="PROSITE" id="PS51257">
    <property type="entry name" value="PROKAR_LIPOPROTEIN"/>
    <property type="match status" value="1"/>
</dbReference>
<organism evidence="3 4">
    <name type="scientific">Compostibacter hankyongensis</name>
    <dbReference type="NCBI Taxonomy" id="1007089"/>
    <lineage>
        <taxon>Bacteria</taxon>
        <taxon>Pseudomonadati</taxon>
        <taxon>Bacteroidota</taxon>
        <taxon>Chitinophagia</taxon>
        <taxon>Chitinophagales</taxon>
        <taxon>Chitinophagaceae</taxon>
        <taxon>Compostibacter</taxon>
    </lineage>
</organism>
<sequence>MKKKLLFVGALACCGLFLLTACLKSNDDNPYPNGQAFYFLIQTSPDATPLQVLLNGQDITGGKTLSYPQRTQGYLAVGAGPFQMRLVDVASKDTVIRIDDSLSMGEPATVVLYDSAAALKKMFIRDDYSDFNPQKVLVRFMNLSPDAGPVDVYLDSTLQFSGRTFADNAGNSSYNMYTSINPGKFKLTVTKAGTTDTLASYSNESTGDNQVDLSGSDAAGGFTLFLRGYASHTDSLGLKADYMVHYVSGY</sequence>
<protein>
    <recommendedName>
        <fullName evidence="2">DUF4397 domain-containing protein</fullName>
    </recommendedName>
</protein>
<dbReference type="RefSeq" id="WP_344977862.1">
    <property type="nucleotide sequence ID" value="NZ_BAABFN010000002.1"/>
</dbReference>
<evidence type="ECO:0000313" key="4">
    <source>
        <dbReference type="Proteomes" id="UP001501207"/>
    </source>
</evidence>
<dbReference type="InterPro" id="IPR025510">
    <property type="entry name" value="DUF4397"/>
</dbReference>